<evidence type="ECO:0000256" key="1">
    <source>
        <dbReference type="SAM" id="Phobius"/>
    </source>
</evidence>
<evidence type="ECO:0000313" key="3">
    <source>
        <dbReference type="Proteomes" id="UP000812031"/>
    </source>
</evidence>
<proteinExistence type="predicted"/>
<keyword evidence="1" id="KW-1133">Transmembrane helix</keyword>
<keyword evidence="1" id="KW-0472">Membrane</keyword>
<gene>
    <name evidence="2" type="ORF">KZH69_00445</name>
</gene>
<dbReference type="Proteomes" id="UP000812031">
    <property type="component" value="Unassembled WGS sequence"/>
</dbReference>
<organism evidence="2 3">
    <name type="scientific">Flavobacterium taihuense</name>
    <dbReference type="NCBI Taxonomy" id="2857508"/>
    <lineage>
        <taxon>Bacteria</taxon>
        <taxon>Pseudomonadati</taxon>
        <taxon>Bacteroidota</taxon>
        <taxon>Flavobacteriia</taxon>
        <taxon>Flavobacteriales</taxon>
        <taxon>Flavobacteriaceae</taxon>
        <taxon>Flavobacterium</taxon>
    </lineage>
</organism>
<feature type="transmembrane region" description="Helical" evidence="1">
    <location>
        <begin position="190"/>
        <end position="211"/>
    </location>
</feature>
<feature type="transmembrane region" description="Helical" evidence="1">
    <location>
        <begin position="123"/>
        <end position="145"/>
    </location>
</feature>
<keyword evidence="3" id="KW-1185">Reference proteome</keyword>
<dbReference type="EMBL" id="JAHWYN010000001">
    <property type="protein sequence ID" value="MBW4358943.1"/>
    <property type="molecule type" value="Genomic_DNA"/>
</dbReference>
<feature type="transmembrane region" description="Helical" evidence="1">
    <location>
        <begin position="92"/>
        <end position="111"/>
    </location>
</feature>
<reference evidence="2 3" key="1">
    <citation type="submission" date="2021-07" db="EMBL/GenBank/DDBJ databases">
        <title>Flavobacterium sp. nov. isolated from sediment on the Taihu Lake.</title>
        <authorList>
            <person name="Qu J.-H."/>
        </authorList>
    </citation>
    <scope>NUCLEOTIDE SEQUENCE [LARGE SCALE GENOMIC DNA]</scope>
    <source>
        <strain evidence="2 3">NAS39</strain>
    </source>
</reference>
<evidence type="ECO:0000313" key="2">
    <source>
        <dbReference type="EMBL" id="MBW4358943.1"/>
    </source>
</evidence>
<accession>A0ABS6XQI4</accession>
<name>A0ABS6XQI4_9FLAO</name>
<feature type="transmembrane region" description="Helical" evidence="1">
    <location>
        <begin position="165"/>
        <end position="184"/>
    </location>
</feature>
<keyword evidence="1" id="KW-0812">Transmembrane</keyword>
<evidence type="ECO:0008006" key="4">
    <source>
        <dbReference type="Google" id="ProtNLM"/>
    </source>
</evidence>
<dbReference type="RefSeq" id="WP_219315488.1">
    <property type="nucleotide sequence ID" value="NZ_JAHWYN010000001.1"/>
</dbReference>
<protein>
    <recommendedName>
        <fullName evidence="4">DUF1129 domain-containing protein</fullName>
    </recommendedName>
</protein>
<sequence>MKLTLEQISKIEETLVLNGIQYEDIKLELTDHIASEIEEQIMVQGYSFEVALHDVFQNWKEQLRPTSSHWVGLINSSPKIVLDKWVRTTKQLQLKALLIALFPTLFFAYFFNGKQNKFDYTLLVQIFKTMCLAISLSIIIFKFLIFKSNIKTSFSLYFNKNSTVFFIYLFFYGLGFIPIKLSIWDYGTSLFFILLLSFLLVYSIFCLKLAYQHLQFVKKLKLS</sequence>
<comment type="caution">
    <text evidence="2">The sequence shown here is derived from an EMBL/GenBank/DDBJ whole genome shotgun (WGS) entry which is preliminary data.</text>
</comment>